<feature type="region of interest" description="Disordered" evidence="4">
    <location>
        <begin position="635"/>
        <end position="701"/>
    </location>
</feature>
<dbReference type="InterPro" id="IPR032675">
    <property type="entry name" value="LRR_dom_sf"/>
</dbReference>
<feature type="region of interest" description="Disordered" evidence="4">
    <location>
        <begin position="199"/>
        <end position="254"/>
    </location>
</feature>
<dbReference type="SUPFAM" id="SSF52047">
    <property type="entry name" value="RNI-like"/>
    <property type="match status" value="1"/>
</dbReference>
<comment type="subcellular location">
    <subcellularLocation>
        <location evidence="1">Cytoplasm</location>
        <location evidence="1">Cytoskeleton</location>
        <location evidence="1">Cilium axoneme</location>
    </subcellularLocation>
</comment>
<evidence type="ECO:0008006" key="8">
    <source>
        <dbReference type="Google" id="ProtNLM"/>
    </source>
</evidence>
<keyword evidence="7" id="KW-1185">Reference proteome</keyword>
<evidence type="ECO:0000256" key="2">
    <source>
        <dbReference type="ARBA" id="ARBA00022614"/>
    </source>
</evidence>
<feature type="compositionally biased region" description="Low complexity" evidence="4">
    <location>
        <begin position="234"/>
        <end position="254"/>
    </location>
</feature>
<dbReference type="EMBL" id="BMAR01000011">
    <property type="protein sequence ID" value="GFR46082.1"/>
    <property type="molecule type" value="Genomic_DNA"/>
</dbReference>
<evidence type="ECO:0000256" key="5">
    <source>
        <dbReference type="SAM" id="Phobius"/>
    </source>
</evidence>
<sequence length="1236" mass="128892">MSTRQLLSEERLELSTPLDMSESCFDGAAQVPLDVLALVFSYPGVRCRDRGAARLVCRHWRYMIDGLTVRSLVLRSPSCGPGRSASQLLKRFPLLQSLSLGPAVTSNRTAFTDVLSALPSLAQLSSLTLEFPSPSAVRLPTVLHTLSRLQSLSISVVQQGGNKGLLGSIGPGQNRFCYSNTSTLHETGWGAAVGNDDCADDESTSSTATVGQQHRHDADGGSAIGPRVGAWPTSRASEAPGSSSAASAAAAAPPRVTPPGLMPLLTALGPHLTSLELVHLAVSVPEVLAAVRSTTAAATAAPTAGATAKATAAGQLFPSGGGAAAAAGATSSLGGAASAAAGSSGGAHGEGSCGGGSGGGGGGEGCCAGGLRRLVLVGSGVNLTGVNAQEAAAQLMRLEVLTLDACTGADAFMPLLPYMHHVRHLTLAGMDYAWAAAAGYHQRSRADSTPDLNRFILLNDPNIHRLQTNINSSSSYGNQAGRNPAAASSSSAANNEAAVLAAAAAGSGRPLGFLLCLTQQLRSLSLAGSFLRTLPNRDIGGLSALTALDVSGNGLDDLPQGLASLPLLCRLDVSNNELTALPSWLTAMEALESVSCHHNRLEDFPTLLYDIPRLSYISLGHNRISWWHVAPTASSRQDGPAAAATTASSSSPSSQVPLPSLAGSATSTLTHHSQPHPQQSSLHPLPTVSSSASREAATAATAAATPTTASAAAAAAAAAAGDGISGGGGSSCSNARTCSSRSSGSGSLTSLDLSHNRLWGLAGGLGSLQQSLRRLRLRHSLLGFGGAAAARAMGLLATLGELRELDLSSNHLDHHCIAPLSELRQLRRLWLSDNGLEDLPPGFAALSRLTALSLRANRIGEVPNCLRHLPSLEFLDLSCNRLTELPYWIAGADEDDEVEDEGDGGEEEEEEEEDVAYANAGGDDEEDDMNPDNKSNNNNNGCCREPEQQQRQQQRRQRQEGLREHRFQRQQQSEGRKQQPQQRRSSRLRRSRQAGLAGLRHLDVSQQYLVTVSEKSILGGSRLVVHPPHCLYGPLQGDLPEELLLLPYLRTFVVQRHLLGSWSSGVLRKLQARGVEVLYPRPLRLTTLPPSSSPSLTLTAALTAGPGSGLIYPPECHHPSSLASASTSASSAAASRAATAANATAATAAKPQQQQQRNTAAAVYGCRERRQRRRAACGGGWVPVLRRLDLAVGRWVLLLAPAVGCLVVLVEASRLCITVVVLLLLTAFVRLAICTT</sequence>
<feature type="compositionally biased region" description="Polar residues" evidence="4">
    <location>
        <begin position="469"/>
        <end position="478"/>
    </location>
</feature>
<dbReference type="PRINTS" id="PR00019">
    <property type="entry name" value="LEURICHRPT"/>
</dbReference>
<dbReference type="Gene3D" id="1.20.1280.50">
    <property type="match status" value="1"/>
</dbReference>
<dbReference type="AlphaFoldDB" id="A0AAD3DSB2"/>
<keyword evidence="5" id="KW-0472">Membrane</keyword>
<evidence type="ECO:0000313" key="6">
    <source>
        <dbReference type="EMBL" id="GFR46082.1"/>
    </source>
</evidence>
<feature type="compositionally biased region" description="Low complexity" evidence="4">
    <location>
        <begin position="969"/>
        <end position="983"/>
    </location>
</feature>
<feature type="compositionally biased region" description="Acidic residues" evidence="4">
    <location>
        <begin position="892"/>
        <end position="915"/>
    </location>
</feature>
<keyword evidence="5" id="KW-1133">Transmembrane helix</keyword>
<feature type="compositionally biased region" description="Low complexity" evidence="4">
    <location>
        <begin position="731"/>
        <end position="746"/>
    </location>
</feature>
<reference evidence="6 7" key="1">
    <citation type="journal article" date="2021" name="Sci. Rep.">
        <title>Genome sequencing of the multicellular alga Astrephomene provides insights into convergent evolution of germ-soma differentiation.</title>
        <authorList>
            <person name="Yamashita S."/>
            <person name="Yamamoto K."/>
            <person name="Matsuzaki R."/>
            <person name="Suzuki S."/>
            <person name="Yamaguchi H."/>
            <person name="Hirooka S."/>
            <person name="Minakuchi Y."/>
            <person name="Miyagishima S."/>
            <person name="Kawachi M."/>
            <person name="Toyoda A."/>
            <person name="Nozaki H."/>
        </authorList>
    </citation>
    <scope>NUCLEOTIDE SEQUENCE [LARGE SCALE GENOMIC DNA]</scope>
    <source>
        <strain evidence="6 7">NIES-4017</strain>
    </source>
</reference>
<keyword evidence="5" id="KW-0812">Transmembrane</keyword>
<dbReference type="Pfam" id="PF13855">
    <property type="entry name" value="LRR_8"/>
    <property type="match status" value="1"/>
</dbReference>
<dbReference type="InterPro" id="IPR050216">
    <property type="entry name" value="LRR_domain-containing"/>
</dbReference>
<feature type="compositionally biased region" description="Low complexity" evidence="4">
    <location>
        <begin position="640"/>
        <end position="654"/>
    </location>
</feature>
<dbReference type="PANTHER" id="PTHR48051:SF1">
    <property type="entry name" value="RAS SUPPRESSOR PROTEIN 1"/>
    <property type="match status" value="1"/>
</dbReference>
<proteinExistence type="predicted"/>
<protein>
    <recommendedName>
        <fullName evidence="8">F-box domain-containing protein</fullName>
    </recommendedName>
</protein>
<dbReference type="SMART" id="SM00364">
    <property type="entry name" value="LRR_BAC"/>
    <property type="match status" value="4"/>
</dbReference>
<dbReference type="InterPro" id="IPR036047">
    <property type="entry name" value="F-box-like_dom_sf"/>
</dbReference>
<feature type="transmembrane region" description="Helical" evidence="5">
    <location>
        <begin position="1192"/>
        <end position="1210"/>
    </location>
</feature>
<dbReference type="SUPFAM" id="SSF81383">
    <property type="entry name" value="F-box domain"/>
    <property type="match status" value="1"/>
</dbReference>
<evidence type="ECO:0000313" key="7">
    <source>
        <dbReference type="Proteomes" id="UP001054857"/>
    </source>
</evidence>
<dbReference type="SMART" id="SM00369">
    <property type="entry name" value="LRR_TYP"/>
    <property type="match status" value="7"/>
</dbReference>
<comment type="caution">
    <text evidence="6">The sequence shown here is derived from an EMBL/GenBank/DDBJ whole genome shotgun (WGS) entry which is preliminary data.</text>
</comment>
<evidence type="ECO:0000256" key="4">
    <source>
        <dbReference type="SAM" id="MobiDB-lite"/>
    </source>
</evidence>
<dbReference type="GO" id="GO:0005930">
    <property type="term" value="C:axoneme"/>
    <property type="evidence" value="ECO:0007669"/>
    <property type="project" value="UniProtKB-SubCell"/>
</dbReference>
<feature type="region of interest" description="Disordered" evidence="4">
    <location>
        <begin position="726"/>
        <end position="746"/>
    </location>
</feature>
<feature type="region of interest" description="Disordered" evidence="4">
    <location>
        <begin position="469"/>
        <end position="488"/>
    </location>
</feature>
<keyword evidence="3" id="KW-0677">Repeat</keyword>
<evidence type="ECO:0000256" key="3">
    <source>
        <dbReference type="ARBA" id="ARBA00022737"/>
    </source>
</evidence>
<dbReference type="InterPro" id="IPR003591">
    <property type="entry name" value="Leu-rich_rpt_typical-subtyp"/>
</dbReference>
<feature type="region of interest" description="Disordered" evidence="4">
    <location>
        <begin position="890"/>
        <end position="993"/>
    </location>
</feature>
<dbReference type="PROSITE" id="PS51450">
    <property type="entry name" value="LRR"/>
    <property type="match status" value="4"/>
</dbReference>
<evidence type="ECO:0000256" key="1">
    <source>
        <dbReference type="ARBA" id="ARBA00004430"/>
    </source>
</evidence>
<organism evidence="6 7">
    <name type="scientific">Astrephomene gubernaculifera</name>
    <dbReference type="NCBI Taxonomy" id="47775"/>
    <lineage>
        <taxon>Eukaryota</taxon>
        <taxon>Viridiplantae</taxon>
        <taxon>Chlorophyta</taxon>
        <taxon>core chlorophytes</taxon>
        <taxon>Chlorophyceae</taxon>
        <taxon>CS clade</taxon>
        <taxon>Chlamydomonadales</taxon>
        <taxon>Astrephomenaceae</taxon>
        <taxon>Astrephomene</taxon>
    </lineage>
</organism>
<dbReference type="Gene3D" id="3.80.10.10">
    <property type="entry name" value="Ribonuclease Inhibitor"/>
    <property type="match status" value="2"/>
</dbReference>
<feature type="compositionally biased region" description="Polar residues" evidence="4">
    <location>
        <begin position="663"/>
        <end position="682"/>
    </location>
</feature>
<feature type="compositionally biased region" description="Basic and acidic residues" evidence="4">
    <location>
        <begin position="957"/>
        <end position="967"/>
    </location>
</feature>
<feature type="compositionally biased region" description="Low complexity" evidence="4">
    <location>
        <begin position="687"/>
        <end position="701"/>
    </location>
</feature>
<gene>
    <name evidence="6" type="ORF">Agub_g7566</name>
</gene>
<feature type="transmembrane region" description="Helical" evidence="5">
    <location>
        <begin position="1215"/>
        <end position="1233"/>
    </location>
</feature>
<dbReference type="PANTHER" id="PTHR48051">
    <property type="match status" value="1"/>
</dbReference>
<dbReference type="SUPFAM" id="SSF52058">
    <property type="entry name" value="L domain-like"/>
    <property type="match status" value="1"/>
</dbReference>
<dbReference type="InterPro" id="IPR001611">
    <property type="entry name" value="Leu-rich_rpt"/>
</dbReference>
<name>A0AAD3DSB2_9CHLO</name>
<keyword evidence="2" id="KW-0433">Leucine-rich repeat</keyword>
<dbReference type="Proteomes" id="UP001054857">
    <property type="component" value="Unassembled WGS sequence"/>
</dbReference>
<accession>A0AAD3DSB2</accession>